<name>A0AAN6GXR5_9BASI</name>
<evidence type="ECO:0000313" key="3">
    <source>
        <dbReference type="Proteomes" id="UP001176517"/>
    </source>
</evidence>
<sequence length="315" mass="33266">MATSRSALLLRAALPHIPTHGFTLNAVLAGVQSGESSASSSFASSQQHSRSTGDNHFESTHGENASAGPASHMEGAIATLFPGPPTAPTSVERTLFTAWDRDASARAFGLQDEQGVRGVGGTSSGSAADARMSGIESASLLLQERLASNEPVREHLLKAFALESAHTLPTLPSFLSSRLPSPAFLPASLRQHLPSHPALPDPIPLLRRAARIADEAVSSSRNPQSWRENLDGPQWYVVRSHLAVAYLAGGEQILVSGLGGVESSLKLFSLTAFALALRFLGFVAELTGKNGDKPDSAGQPLLDRREPTLVSRMGW</sequence>
<evidence type="ECO:0000256" key="1">
    <source>
        <dbReference type="SAM" id="MobiDB-lite"/>
    </source>
</evidence>
<evidence type="ECO:0000313" key="2">
    <source>
        <dbReference type="EMBL" id="KAK0557115.1"/>
    </source>
</evidence>
<dbReference type="Proteomes" id="UP001176517">
    <property type="component" value="Unassembled WGS sequence"/>
</dbReference>
<comment type="caution">
    <text evidence="2">The sequence shown here is derived from an EMBL/GenBank/DDBJ whole genome shotgun (WGS) entry which is preliminary data.</text>
</comment>
<organism evidence="2 3">
    <name type="scientific">Tilletia horrida</name>
    <dbReference type="NCBI Taxonomy" id="155126"/>
    <lineage>
        <taxon>Eukaryota</taxon>
        <taxon>Fungi</taxon>
        <taxon>Dikarya</taxon>
        <taxon>Basidiomycota</taxon>
        <taxon>Ustilaginomycotina</taxon>
        <taxon>Exobasidiomycetes</taxon>
        <taxon>Tilletiales</taxon>
        <taxon>Tilletiaceae</taxon>
        <taxon>Tilletia</taxon>
    </lineage>
</organism>
<gene>
    <name evidence="2" type="ORF">OC846_000762</name>
</gene>
<feature type="compositionally biased region" description="Basic and acidic residues" evidence="1">
    <location>
        <begin position="51"/>
        <end position="61"/>
    </location>
</feature>
<protein>
    <recommendedName>
        <fullName evidence="4">Ubiquinone biosynthesis protein</fullName>
    </recommendedName>
</protein>
<feature type="region of interest" description="Disordered" evidence="1">
    <location>
        <begin position="291"/>
        <end position="315"/>
    </location>
</feature>
<keyword evidence="3" id="KW-1185">Reference proteome</keyword>
<dbReference type="AlphaFoldDB" id="A0AAN6GXR5"/>
<accession>A0AAN6GXR5</accession>
<proteinExistence type="predicted"/>
<evidence type="ECO:0008006" key="4">
    <source>
        <dbReference type="Google" id="ProtNLM"/>
    </source>
</evidence>
<feature type="region of interest" description="Disordered" evidence="1">
    <location>
        <begin position="36"/>
        <end position="70"/>
    </location>
</feature>
<reference evidence="2" key="1">
    <citation type="journal article" date="2023" name="PhytoFront">
        <title>Draft Genome Resources of Seven Strains of Tilletia horrida, Causal Agent of Kernel Smut of Rice.</title>
        <authorList>
            <person name="Khanal S."/>
            <person name="Antony Babu S."/>
            <person name="Zhou X.G."/>
        </authorList>
    </citation>
    <scope>NUCLEOTIDE SEQUENCE</scope>
    <source>
        <strain evidence="2">TX6</strain>
    </source>
</reference>
<feature type="compositionally biased region" description="Low complexity" evidence="1">
    <location>
        <begin position="36"/>
        <end position="50"/>
    </location>
</feature>
<dbReference type="EMBL" id="JAPDMZ010000008">
    <property type="protein sequence ID" value="KAK0557115.1"/>
    <property type="molecule type" value="Genomic_DNA"/>
</dbReference>